<comment type="caution">
    <text evidence="1">The sequence shown here is derived from an EMBL/GenBank/DDBJ whole genome shotgun (WGS) entry which is preliminary data.</text>
</comment>
<reference evidence="1 2" key="1">
    <citation type="journal article" date="2021" name="Commun. Biol.">
        <title>The genome of Shorea leprosula (Dipterocarpaceae) highlights the ecological relevance of drought in aseasonal tropical rainforests.</title>
        <authorList>
            <person name="Ng K.K.S."/>
            <person name="Kobayashi M.J."/>
            <person name="Fawcett J.A."/>
            <person name="Hatakeyama M."/>
            <person name="Paape T."/>
            <person name="Ng C.H."/>
            <person name="Ang C.C."/>
            <person name="Tnah L.H."/>
            <person name="Lee C.T."/>
            <person name="Nishiyama T."/>
            <person name="Sese J."/>
            <person name="O'Brien M.J."/>
            <person name="Copetti D."/>
            <person name="Mohd Noor M.I."/>
            <person name="Ong R.C."/>
            <person name="Putra M."/>
            <person name="Sireger I.Z."/>
            <person name="Indrioko S."/>
            <person name="Kosugi Y."/>
            <person name="Izuno A."/>
            <person name="Isagi Y."/>
            <person name="Lee S.L."/>
            <person name="Shimizu K.K."/>
        </authorList>
    </citation>
    <scope>NUCLEOTIDE SEQUENCE [LARGE SCALE GENOMIC DNA]</scope>
    <source>
        <strain evidence="1">214</strain>
    </source>
</reference>
<name>A0AAV5HR60_9ROSI</name>
<accession>A0AAV5HR60</accession>
<dbReference type="Proteomes" id="UP001054252">
    <property type="component" value="Unassembled WGS sequence"/>
</dbReference>
<organism evidence="1 2">
    <name type="scientific">Rubroshorea leprosula</name>
    <dbReference type="NCBI Taxonomy" id="152421"/>
    <lineage>
        <taxon>Eukaryota</taxon>
        <taxon>Viridiplantae</taxon>
        <taxon>Streptophyta</taxon>
        <taxon>Embryophyta</taxon>
        <taxon>Tracheophyta</taxon>
        <taxon>Spermatophyta</taxon>
        <taxon>Magnoliopsida</taxon>
        <taxon>eudicotyledons</taxon>
        <taxon>Gunneridae</taxon>
        <taxon>Pentapetalae</taxon>
        <taxon>rosids</taxon>
        <taxon>malvids</taxon>
        <taxon>Malvales</taxon>
        <taxon>Dipterocarpaceae</taxon>
        <taxon>Rubroshorea</taxon>
    </lineage>
</organism>
<proteinExistence type="predicted"/>
<protein>
    <submittedName>
        <fullName evidence="1">Uncharacterized protein</fullName>
    </submittedName>
</protein>
<keyword evidence="2" id="KW-1185">Reference proteome</keyword>
<gene>
    <name evidence="1" type="ORF">SLEP1_g3451</name>
</gene>
<dbReference type="EMBL" id="BPVZ01000003">
    <property type="protein sequence ID" value="GKU89295.1"/>
    <property type="molecule type" value="Genomic_DNA"/>
</dbReference>
<evidence type="ECO:0000313" key="2">
    <source>
        <dbReference type="Proteomes" id="UP001054252"/>
    </source>
</evidence>
<dbReference type="AlphaFoldDB" id="A0AAV5HR60"/>
<evidence type="ECO:0000313" key="1">
    <source>
        <dbReference type="EMBL" id="GKU89295.1"/>
    </source>
</evidence>
<sequence>MSVDFHPQIKLRWDCDVDGRTVFPPSFDFEFVAMEEEEAEVEETEVGVGVEGAEVDESQPPLQVEVLPVPFDDEQPPLLAEQ</sequence>